<sequence length="112" mass="12128">MRLTWFHGRKVASADDDGGRAAVPAGKRPPEKGGAGVARRTASAVVVRWLVDKAGKAFARSIPAARFGHLAYISFSIVLINDSDAVVVVHAEQQQQHRYKMHGCLASHPSER</sequence>
<name>A0A8J5T4K9_ZIZPA</name>
<comment type="caution">
    <text evidence="2">The sequence shown here is derived from an EMBL/GenBank/DDBJ whole genome shotgun (WGS) entry which is preliminary data.</text>
</comment>
<organism evidence="2 3">
    <name type="scientific">Zizania palustris</name>
    <name type="common">Northern wild rice</name>
    <dbReference type="NCBI Taxonomy" id="103762"/>
    <lineage>
        <taxon>Eukaryota</taxon>
        <taxon>Viridiplantae</taxon>
        <taxon>Streptophyta</taxon>
        <taxon>Embryophyta</taxon>
        <taxon>Tracheophyta</taxon>
        <taxon>Spermatophyta</taxon>
        <taxon>Magnoliopsida</taxon>
        <taxon>Liliopsida</taxon>
        <taxon>Poales</taxon>
        <taxon>Poaceae</taxon>
        <taxon>BOP clade</taxon>
        <taxon>Oryzoideae</taxon>
        <taxon>Oryzeae</taxon>
        <taxon>Zizaniinae</taxon>
        <taxon>Zizania</taxon>
    </lineage>
</organism>
<gene>
    <name evidence="2" type="ORF">GUJ93_ZPchr0007g6172</name>
</gene>
<dbReference type="AlphaFoldDB" id="A0A8J5T4K9"/>
<reference evidence="2" key="2">
    <citation type="submission" date="2021-02" db="EMBL/GenBank/DDBJ databases">
        <authorList>
            <person name="Kimball J.A."/>
            <person name="Haas M.W."/>
            <person name="Macchietto M."/>
            <person name="Kono T."/>
            <person name="Duquette J."/>
            <person name="Shao M."/>
        </authorList>
    </citation>
    <scope>NUCLEOTIDE SEQUENCE</scope>
    <source>
        <tissue evidence="2">Fresh leaf tissue</tissue>
    </source>
</reference>
<protein>
    <submittedName>
        <fullName evidence="2">Uncharacterized protein</fullName>
    </submittedName>
</protein>
<reference evidence="2" key="1">
    <citation type="journal article" date="2021" name="bioRxiv">
        <title>Whole Genome Assembly and Annotation of Northern Wild Rice, Zizania palustris L., Supports a Whole Genome Duplication in the Zizania Genus.</title>
        <authorList>
            <person name="Haas M."/>
            <person name="Kono T."/>
            <person name="Macchietto M."/>
            <person name="Millas R."/>
            <person name="McGilp L."/>
            <person name="Shao M."/>
            <person name="Duquette J."/>
            <person name="Hirsch C.N."/>
            <person name="Kimball J."/>
        </authorList>
    </citation>
    <scope>NUCLEOTIDE SEQUENCE</scope>
    <source>
        <tissue evidence="2">Fresh leaf tissue</tissue>
    </source>
</reference>
<dbReference type="OrthoDB" id="689923at2759"/>
<dbReference type="Proteomes" id="UP000729402">
    <property type="component" value="Unassembled WGS sequence"/>
</dbReference>
<accession>A0A8J5T4K9</accession>
<proteinExistence type="predicted"/>
<dbReference type="EMBL" id="JAAALK010000282">
    <property type="protein sequence ID" value="KAG8079754.1"/>
    <property type="molecule type" value="Genomic_DNA"/>
</dbReference>
<evidence type="ECO:0000313" key="2">
    <source>
        <dbReference type="EMBL" id="KAG8079754.1"/>
    </source>
</evidence>
<evidence type="ECO:0000313" key="3">
    <source>
        <dbReference type="Proteomes" id="UP000729402"/>
    </source>
</evidence>
<evidence type="ECO:0000256" key="1">
    <source>
        <dbReference type="SAM" id="MobiDB-lite"/>
    </source>
</evidence>
<feature type="region of interest" description="Disordered" evidence="1">
    <location>
        <begin position="13"/>
        <end position="37"/>
    </location>
</feature>
<keyword evidence="3" id="KW-1185">Reference proteome</keyword>